<keyword evidence="7 9" id="KW-0472">Membrane</keyword>
<feature type="transmembrane region" description="Helical" evidence="9">
    <location>
        <begin position="185"/>
        <end position="205"/>
    </location>
</feature>
<dbReference type="EMBL" id="OU898280">
    <property type="protein sequence ID" value="CAG9834501.1"/>
    <property type="molecule type" value="Genomic_DNA"/>
</dbReference>
<reference evidence="10" key="1">
    <citation type="submission" date="2022-01" db="EMBL/GenBank/DDBJ databases">
        <authorList>
            <person name="King R."/>
        </authorList>
    </citation>
    <scope>NUCLEOTIDE SEQUENCE</scope>
</reference>
<dbReference type="InterPro" id="IPR014371">
    <property type="entry name" value="Oat_ACAT_DAG_ARE"/>
</dbReference>
<sequence>MIVYSFLHLESIYTFYIAPTLLYRDEYPRTGYIRWSFVFYRVLEVFGIIVSLAFLAENIANMIFMDTCKQPITVPQFLVLILQGSLISTVILLLLWWLVFHSVQNAVGEMLTFGDRLFHSDWWNCTEMPDFYKKWNIVVGDWLYTYVHKDIIESFDPRIKLIPKAATIMISAGCHESNNHSLSDWHFPFVLFVHSSVMLVSVYFSTIKVANKGFNKLLIITLYPLGPGTIGTFGFVEYYSRQNIPDTNSLFVFWSNNCVTFK</sequence>
<evidence type="ECO:0000256" key="9">
    <source>
        <dbReference type="SAM" id="Phobius"/>
    </source>
</evidence>
<keyword evidence="4 9" id="KW-0812">Transmembrane</keyword>
<dbReference type="Pfam" id="PF03062">
    <property type="entry name" value="MBOAT"/>
    <property type="match status" value="1"/>
</dbReference>
<keyword evidence="6 9" id="KW-1133">Transmembrane helix</keyword>
<keyword evidence="8" id="KW-0012">Acyltransferase</keyword>
<dbReference type="PANTHER" id="PTHR10408">
    <property type="entry name" value="STEROL O-ACYLTRANSFERASE"/>
    <property type="match status" value="1"/>
</dbReference>
<dbReference type="AlphaFoldDB" id="A0A9N9XFV1"/>
<evidence type="ECO:0000256" key="2">
    <source>
        <dbReference type="ARBA" id="ARBA00009010"/>
    </source>
</evidence>
<dbReference type="OrthoDB" id="10039049at2759"/>
<evidence type="ECO:0000256" key="4">
    <source>
        <dbReference type="ARBA" id="ARBA00022692"/>
    </source>
</evidence>
<dbReference type="PANTHER" id="PTHR10408:SF8">
    <property type="entry name" value="O-ACYLTRANSFERASE"/>
    <property type="match status" value="1"/>
</dbReference>
<evidence type="ECO:0000313" key="11">
    <source>
        <dbReference type="Proteomes" id="UP001153709"/>
    </source>
</evidence>
<dbReference type="GO" id="GO:0005789">
    <property type="term" value="C:endoplasmic reticulum membrane"/>
    <property type="evidence" value="ECO:0007669"/>
    <property type="project" value="UniProtKB-SubCell"/>
</dbReference>
<evidence type="ECO:0000256" key="1">
    <source>
        <dbReference type="ARBA" id="ARBA00004477"/>
    </source>
</evidence>
<evidence type="ECO:0000256" key="3">
    <source>
        <dbReference type="ARBA" id="ARBA00022679"/>
    </source>
</evidence>
<feature type="transmembrane region" description="Helical" evidence="9">
    <location>
        <begin position="217"/>
        <end position="236"/>
    </location>
</feature>
<dbReference type="InterPro" id="IPR004299">
    <property type="entry name" value="MBOAT_fam"/>
</dbReference>
<gene>
    <name evidence="10" type="ORF">DIABBA_LOCUS7798</name>
</gene>
<keyword evidence="5" id="KW-0256">Endoplasmic reticulum</keyword>
<name>A0A9N9XFV1_DIABA</name>
<comment type="similarity">
    <text evidence="2">Belongs to the membrane-bound acyltransferase family. Sterol o-acyltransferase subfamily.</text>
</comment>
<evidence type="ECO:0000256" key="5">
    <source>
        <dbReference type="ARBA" id="ARBA00022824"/>
    </source>
</evidence>
<dbReference type="GO" id="GO:0008374">
    <property type="term" value="F:O-acyltransferase activity"/>
    <property type="evidence" value="ECO:0007669"/>
    <property type="project" value="InterPro"/>
</dbReference>
<keyword evidence="3" id="KW-0808">Transferase</keyword>
<dbReference type="GO" id="GO:0008203">
    <property type="term" value="P:cholesterol metabolic process"/>
    <property type="evidence" value="ECO:0007669"/>
    <property type="project" value="TreeGrafter"/>
</dbReference>
<comment type="subcellular location">
    <subcellularLocation>
        <location evidence="1">Endoplasmic reticulum membrane</location>
        <topology evidence="1">Multi-pass membrane protein</topology>
    </subcellularLocation>
</comment>
<feature type="transmembrane region" description="Helical" evidence="9">
    <location>
        <begin position="77"/>
        <end position="100"/>
    </location>
</feature>
<protein>
    <submittedName>
        <fullName evidence="10">Uncharacterized protein</fullName>
    </submittedName>
</protein>
<organism evidence="10 11">
    <name type="scientific">Diabrotica balteata</name>
    <name type="common">Banded cucumber beetle</name>
    <dbReference type="NCBI Taxonomy" id="107213"/>
    <lineage>
        <taxon>Eukaryota</taxon>
        <taxon>Metazoa</taxon>
        <taxon>Ecdysozoa</taxon>
        <taxon>Arthropoda</taxon>
        <taxon>Hexapoda</taxon>
        <taxon>Insecta</taxon>
        <taxon>Pterygota</taxon>
        <taxon>Neoptera</taxon>
        <taxon>Endopterygota</taxon>
        <taxon>Coleoptera</taxon>
        <taxon>Polyphaga</taxon>
        <taxon>Cucujiformia</taxon>
        <taxon>Chrysomeloidea</taxon>
        <taxon>Chrysomelidae</taxon>
        <taxon>Galerucinae</taxon>
        <taxon>Diabroticina</taxon>
        <taxon>Diabroticites</taxon>
        <taxon>Diabrotica</taxon>
    </lineage>
</organism>
<evidence type="ECO:0000313" key="10">
    <source>
        <dbReference type="EMBL" id="CAG9834501.1"/>
    </source>
</evidence>
<accession>A0A9N9XFV1</accession>
<dbReference type="Proteomes" id="UP001153709">
    <property type="component" value="Chromosome 5"/>
</dbReference>
<keyword evidence="11" id="KW-1185">Reference proteome</keyword>
<evidence type="ECO:0000256" key="6">
    <source>
        <dbReference type="ARBA" id="ARBA00022989"/>
    </source>
</evidence>
<feature type="transmembrane region" description="Helical" evidence="9">
    <location>
        <begin position="32"/>
        <end position="56"/>
    </location>
</feature>
<evidence type="ECO:0000256" key="7">
    <source>
        <dbReference type="ARBA" id="ARBA00023136"/>
    </source>
</evidence>
<evidence type="ECO:0000256" key="8">
    <source>
        <dbReference type="ARBA" id="ARBA00023315"/>
    </source>
</evidence>
<proteinExistence type="inferred from homology"/>